<protein>
    <recommendedName>
        <fullName evidence="4">G-protein coupled receptors family 1 profile domain-containing protein</fullName>
    </recommendedName>
</protein>
<reference evidence="2 3" key="1">
    <citation type="submission" date="2020-03" db="EMBL/GenBank/DDBJ databases">
        <title>Genomic Encyclopedia of Type Strains, Phase IV (KMG-IV): sequencing the most valuable type-strain genomes for metagenomic binning, comparative biology and taxonomic classification.</title>
        <authorList>
            <person name="Goeker M."/>
        </authorList>
    </citation>
    <scope>NUCLEOTIDE SEQUENCE [LARGE SCALE GENOMIC DNA]</scope>
    <source>
        <strain evidence="2 3">DSM 102865</strain>
    </source>
</reference>
<evidence type="ECO:0000313" key="3">
    <source>
        <dbReference type="Proteomes" id="UP001179181"/>
    </source>
</evidence>
<proteinExistence type="predicted"/>
<organism evidence="2 3">
    <name type="scientific">Dyadobacter arcticus</name>
    <dbReference type="NCBI Taxonomy" id="1078754"/>
    <lineage>
        <taxon>Bacteria</taxon>
        <taxon>Pseudomonadati</taxon>
        <taxon>Bacteroidota</taxon>
        <taxon>Cytophagia</taxon>
        <taxon>Cytophagales</taxon>
        <taxon>Spirosomataceae</taxon>
        <taxon>Dyadobacter</taxon>
    </lineage>
</organism>
<comment type="caution">
    <text evidence="2">The sequence shown here is derived from an EMBL/GenBank/DDBJ whole genome shotgun (WGS) entry which is preliminary data.</text>
</comment>
<feature type="transmembrane region" description="Helical" evidence="1">
    <location>
        <begin position="62"/>
        <end position="83"/>
    </location>
</feature>
<evidence type="ECO:0000313" key="2">
    <source>
        <dbReference type="EMBL" id="NIJ54104.1"/>
    </source>
</evidence>
<keyword evidence="1" id="KW-0812">Transmembrane</keyword>
<name>A0ABX0UPQ3_9BACT</name>
<dbReference type="EMBL" id="JAASQJ010000003">
    <property type="protein sequence ID" value="NIJ54104.1"/>
    <property type="molecule type" value="Genomic_DNA"/>
</dbReference>
<sequence length="109" mass="12545">MYFTENYLRTFDNSLHKQLIVFTERIKSIMQIVISIFHFHFILIFLGILSIKVESIQNTKSINLLILSNFIESLVLLTNLILISTPSNLLCKTAGYIGSGSNSSLRKYW</sequence>
<keyword evidence="3" id="KW-1185">Reference proteome</keyword>
<keyword evidence="1" id="KW-0472">Membrane</keyword>
<evidence type="ECO:0000256" key="1">
    <source>
        <dbReference type="SAM" id="Phobius"/>
    </source>
</evidence>
<feature type="transmembrane region" description="Helical" evidence="1">
    <location>
        <begin position="29"/>
        <end position="50"/>
    </location>
</feature>
<dbReference type="Proteomes" id="UP001179181">
    <property type="component" value="Unassembled WGS sequence"/>
</dbReference>
<keyword evidence="1" id="KW-1133">Transmembrane helix</keyword>
<gene>
    <name evidence="2" type="ORF">FHS68_003286</name>
</gene>
<accession>A0ABX0UPQ3</accession>
<evidence type="ECO:0008006" key="4">
    <source>
        <dbReference type="Google" id="ProtNLM"/>
    </source>
</evidence>